<accession>A0ABD5PXP8</accession>
<dbReference type="PANTHER" id="PTHR46730">
    <property type="entry name" value="POLYCYSTIN-1"/>
    <property type="match status" value="1"/>
</dbReference>
<feature type="domain" description="PKD" evidence="8">
    <location>
        <begin position="248"/>
        <end position="323"/>
    </location>
</feature>
<feature type="domain" description="PKD" evidence="8">
    <location>
        <begin position="326"/>
        <end position="410"/>
    </location>
</feature>
<keyword evidence="3" id="KW-0677">Repeat</keyword>
<gene>
    <name evidence="9" type="ORF">ACFO9K_02660</name>
</gene>
<evidence type="ECO:0000256" key="7">
    <source>
        <dbReference type="SAM" id="Phobius"/>
    </source>
</evidence>
<evidence type="ECO:0000256" key="5">
    <source>
        <dbReference type="ARBA" id="ARBA00023136"/>
    </source>
</evidence>
<evidence type="ECO:0000256" key="1">
    <source>
        <dbReference type="ARBA" id="ARBA00004141"/>
    </source>
</evidence>
<feature type="domain" description="PKD" evidence="8">
    <location>
        <begin position="417"/>
        <end position="497"/>
    </location>
</feature>
<keyword evidence="4 7" id="KW-1133">Transmembrane helix</keyword>
<evidence type="ECO:0000313" key="9">
    <source>
        <dbReference type="EMBL" id="MFC4823158.1"/>
    </source>
</evidence>
<feature type="compositionally biased region" description="Gly residues" evidence="6">
    <location>
        <begin position="690"/>
        <end position="701"/>
    </location>
</feature>
<dbReference type="GO" id="GO:0016020">
    <property type="term" value="C:membrane"/>
    <property type="evidence" value="ECO:0007669"/>
    <property type="project" value="UniProtKB-SubCell"/>
</dbReference>
<evidence type="ECO:0000256" key="6">
    <source>
        <dbReference type="SAM" id="MobiDB-lite"/>
    </source>
</evidence>
<proteinExistence type="predicted"/>
<evidence type="ECO:0000259" key="8">
    <source>
        <dbReference type="PROSITE" id="PS50093"/>
    </source>
</evidence>
<keyword evidence="2 7" id="KW-0812">Transmembrane</keyword>
<evidence type="ECO:0000256" key="2">
    <source>
        <dbReference type="ARBA" id="ARBA00022692"/>
    </source>
</evidence>
<dbReference type="GeneID" id="73045799"/>
<dbReference type="Proteomes" id="UP001595945">
    <property type="component" value="Unassembled WGS sequence"/>
</dbReference>
<organism evidence="9 10">
    <name type="scientific">Halorussus aquaticus</name>
    <dbReference type="NCBI Taxonomy" id="2953748"/>
    <lineage>
        <taxon>Archaea</taxon>
        <taxon>Methanobacteriati</taxon>
        <taxon>Methanobacteriota</taxon>
        <taxon>Stenosarchaea group</taxon>
        <taxon>Halobacteria</taxon>
        <taxon>Halobacteriales</taxon>
        <taxon>Haladaptataceae</taxon>
        <taxon>Halorussus</taxon>
    </lineage>
</organism>
<dbReference type="SUPFAM" id="SSF49299">
    <property type="entry name" value="PKD domain"/>
    <property type="match status" value="5"/>
</dbReference>
<dbReference type="InterPro" id="IPR022409">
    <property type="entry name" value="PKD/Chitinase_dom"/>
</dbReference>
<dbReference type="EMBL" id="JBHSHT010000001">
    <property type="protein sequence ID" value="MFC4823158.1"/>
    <property type="molecule type" value="Genomic_DNA"/>
</dbReference>
<evidence type="ECO:0000313" key="10">
    <source>
        <dbReference type="Proteomes" id="UP001595945"/>
    </source>
</evidence>
<evidence type="ECO:0000256" key="3">
    <source>
        <dbReference type="ARBA" id="ARBA00022737"/>
    </source>
</evidence>
<dbReference type="InterPro" id="IPR013783">
    <property type="entry name" value="Ig-like_fold"/>
</dbReference>
<sequence>MTRTRTRLAIVGIALLSVAAAVPLPPSGGTAAAAEHTFVVEQGSQCYEVSPLDGGEGVASFYDYRNIENGGGDDQYTYSSYMPRNLPRADTSRLFLYDGPGGVSLVMVHNTLGGDEGDGSAATFRFRGLPSGGDWVVEDDDYAGQDDRFSRDRIDWSWYGDRTDGAVFRGLDRDGTEVTVVPAFDEQAALYDAPVDRSGDTRAWQFLTGSVGDPSAVGLDMNDPVTIRTGHCGPDETAPNAALSGEDGVAGYPVGFDASDSSDERGVAEYRWDFDGDGTVERTTDDPTVSREFAAAGTYNATVTAVDAAGNADRARVTVSIEADDPPSAAFRTGDSPTQGFPVTFDARNASDDVGVAEYRWDFDGDGEVERNTTDPTVTRTYEEAGDYEVGLTVVDGGGNDATTTRTVSVSEDSPPDPAIRVVSPATPVEGEQVVLDAGNSTDDTGIAEYRWSLAGNATATGERVAYTFDGNGTFPVTLDVVDEGGNNATARTEIEVLPPDETAPNATLSANASRIEAGGVVGLDAGDSDDDRGISEYRWDFDGDGETDEVTANPTVERAYDSTGTYDATVTAVDNGGNAASDNVTVRVFPEDETAPTARLSVGTNTTEVDAAVTLDASNASDGQTTITEYRWDFDGDGETDDVTTDATVEHAYDSAGTYNATVAVVDFGNNTDNATVRMEVEPVEQAHSGGGGGGGGGAADLGPPPVVTETETRGPNAGVVDVRNARGDETIRADLPATAAADETGVAFRSVAVNLAGDDPHFAVEASRSGARIADRALPADVALGSLSVGANYVRSEQVERAAYEVAIERSRLADAGLAPADLTAYRRAGDDWKRTNATVTSRGETVVLRVETDALSSIAVGGERSVTVADAELDAGRVAADEPVSVTATLRNEGESAAEFAANLTADGEVAATETVTVPAGETKRVTVEATLAPGRHRIALDSTRVGNVTVADPAADVGVAELSLNRSTVPAGGRVEITATVENTGSEAGERAVALTLFGQQVANETVRVPAHDSARVTFVREVEAVGNYTARVGNATATLSVVGEGGTGPDEDGRSAPGVPVSGFGVGAAVAALLGAALLVARKRG</sequence>
<keyword evidence="10" id="KW-1185">Reference proteome</keyword>
<protein>
    <submittedName>
        <fullName evidence="9">PKD domain-containing protein</fullName>
    </submittedName>
</protein>
<comment type="subcellular location">
    <subcellularLocation>
        <location evidence="1">Membrane</location>
        <topology evidence="1">Multi-pass membrane protein</topology>
    </subcellularLocation>
</comment>
<feature type="transmembrane region" description="Helical" evidence="7">
    <location>
        <begin position="1066"/>
        <end position="1086"/>
    </location>
</feature>
<dbReference type="Gene3D" id="2.60.40.10">
    <property type="entry name" value="Immunoglobulins"/>
    <property type="match status" value="7"/>
</dbReference>
<dbReference type="InterPro" id="IPR000601">
    <property type="entry name" value="PKD_dom"/>
</dbReference>
<dbReference type="InterPro" id="IPR035986">
    <property type="entry name" value="PKD_dom_sf"/>
</dbReference>
<dbReference type="RefSeq" id="WP_254267352.1">
    <property type="nucleotide sequence ID" value="NZ_CP100400.1"/>
</dbReference>
<dbReference type="CDD" id="cd00146">
    <property type="entry name" value="PKD"/>
    <property type="match status" value="5"/>
</dbReference>
<name>A0ABD5PXP8_9EURY</name>
<dbReference type="SMART" id="SM00089">
    <property type="entry name" value="PKD"/>
    <property type="match status" value="5"/>
</dbReference>
<keyword evidence="5 7" id="KW-0472">Membrane</keyword>
<reference evidence="9 10" key="1">
    <citation type="journal article" date="2019" name="Int. J. Syst. Evol. Microbiol.">
        <title>The Global Catalogue of Microorganisms (GCM) 10K type strain sequencing project: providing services to taxonomists for standard genome sequencing and annotation.</title>
        <authorList>
            <consortium name="The Broad Institute Genomics Platform"/>
            <consortium name="The Broad Institute Genome Sequencing Center for Infectious Disease"/>
            <person name="Wu L."/>
            <person name="Ma J."/>
        </authorList>
    </citation>
    <scope>NUCLEOTIDE SEQUENCE [LARGE SCALE GENOMIC DNA]</scope>
    <source>
        <strain evidence="9 10">XZYJ18</strain>
    </source>
</reference>
<dbReference type="AlphaFoldDB" id="A0ABD5PXP8"/>
<feature type="domain" description="PKD" evidence="8">
    <location>
        <begin position="597"/>
        <end position="687"/>
    </location>
</feature>
<dbReference type="Pfam" id="PF18911">
    <property type="entry name" value="PKD_4"/>
    <property type="match status" value="5"/>
</dbReference>
<comment type="caution">
    <text evidence="9">The sequence shown here is derived from an EMBL/GenBank/DDBJ whole genome shotgun (WGS) entry which is preliminary data.</text>
</comment>
<feature type="domain" description="PKD" evidence="8">
    <location>
        <begin position="505"/>
        <end position="589"/>
    </location>
</feature>
<dbReference type="PROSITE" id="PS50093">
    <property type="entry name" value="PKD"/>
    <property type="match status" value="5"/>
</dbReference>
<evidence type="ECO:0000256" key="4">
    <source>
        <dbReference type="ARBA" id="ARBA00022989"/>
    </source>
</evidence>
<feature type="region of interest" description="Disordered" evidence="6">
    <location>
        <begin position="687"/>
        <end position="719"/>
    </location>
</feature>
<dbReference type="PANTHER" id="PTHR46730:SF1">
    <property type="entry name" value="PLAT DOMAIN-CONTAINING PROTEIN"/>
    <property type="match status" value="1"/>
</dbReference>